<feature type="compositionally biased region" description="Polar residues" evidence="2">
    <location>
        <begin position="322"/>
        <end position="331"/>
    </location>
</feature>
<feature type="compositionally biased region" description="Polar residues" evidence="2">
    <location>
        <begin position="221"/>
        <end position="230"/>
    </location>
</feature>
<keyword evidence="1" id="KW-0479">Metal-binding</keyword>
<keyword evidence="6" id="KW-1185">Reference proteome</keyword>
<feature type="region of interest" description="Disordered" evidence="2">
    <location>
        <begin position="311"/>
        <end position="346"/>
    </location>
</feature>
<evidence type="ECO:0000256" key="1">
    <source>
        <dbReference type="PROSITE-ProRule" id="PRU00042"/>
    </source>
</evidence>
<dbReference type="OrthoDB" id="2555373at2759"/>
<evidence type="ECO:0000313" key="4">
    <source>
        <dbReference type="EMBL" id="CDR88676.1"/>
    </source>
</evidence>
<dbReference type="InterPro" id="IPR013087">
    <property type="entry name" value="Znf_C2H2_type"/>
</dbReference>
<dbReference type="PROSITE" id="PS50157">
    <property type="entry name" value="ZINC_FINGER_C2H2_2"/>
    <property type="match status" value="1"/>
</dbReference>
<reference evidence="5" key="1">
    <citation type="submission" date="2014-06" db="EMBL/GenBank/DDBJ databases">
        <authorList>
            <person name="Berkman J.Paul."/>
        </authorList>
    </citation>
    <scope>NUCLEOTIDE SEQUENCE [LARGE SCALE GENOMIC DNA]</scope>
</reference>
<evidence type="ECO:0000313" key="6">
    <source>
        <dbReference type="Proteomes" id="UP000242770"/>
    </source>
</evidence>
<dbReference type="EMBL" id="CCFA01000686">
    <property type="protein sequence ID" value="CDW96630.1"/>
    <property type="molecule type" value="Genomic_DNA"/>
</dbReference>
<name>A0A0F7S6X3_9BASI</name>
<evidence type="ECO:0000313" key="5">
    <source>
        <dbReference type="EMBL" id="CDW96630.1"/>
    </source>
</evidence>
<reference evidence="4" key="3">
    <citation type="submission" date="2014-06" db="EMBL/GenBank/DDBJ databases">
        <authorList>
            <person name="Ju J."/>
            <person name="Zhang J."/>
        </authorList>
    </citation>
    <scope>NUCLEOTIDE SEQUENCE</scope>
    <source>
        <strain evidence="4">SscI8</strain>
    </source>
</reference>
<keyword evidence="1" id="KW-0863">Zinc-finger</keyword>
<feature type="domain" description="C2H2-type" evidence="3">
    <location>
        <begin position="37"/>
        <end position="67"/>
    </location>
</feature>
<organism evidence="5 6">
    <name type="scientific">Sporisorium scitamineum</name>
    <dbReference type="NCBI Taxonomy" id="49012"/>
    <lineage>
        <taxon>Eukaryota</taxon>
        <taxon>Fungi</taxon>
        <taxon>Dikarya</taxon>
        <taxon>Basidiomycota</taxon>
        <taxon>Ustilaginomycotina</taxon>
        <taxon>Ustilaginomycetes</taxon>
        <taxon>Ustilaginales</taxon>
        <taxon>Ustilaginaceae</taxon>
        <taxon>Sporisorium</taxon>
    </lineage>
</organism>
<evidence type="ECO:0000259" key="3">
    <source>
        <dbReference type="PROSITE" id="PS50157"/>
    </source>
</evidence>
<dbReference type="AlphaFoldDB" id="A0A0F7S6X3"/>
<dbReference type="PROSITE" id="PS00028">
    <property type="entry name" value="ZINC_FINGER_C2H2_1"/>
    <property type="match status" value="1"/>
</dbReference>
<feature type="compositionally biased region" description="Low complexity" evidence="2">
    <location>
        <begin position="206"/>
        <end position="220"/>
    </location>
</feature>
<proteinExistence type="predicted"/>
<sequence>MPPLLSTFRSRTKSLLDNITGIIPDSPSSSTFKDTSLTCRRCGNRFRDRLELSSHFNLLPHHSDYKDSYDFDSFTRPKGRRAKTRDRTHDLGKTAEPTDVALPITASFSETQAYYHDQERGNENDNDARPTFLRKFPTLSNLNLNAVATGDQPLSPSATDYADQDAMQLPKSSKAKGKQKATPRLPRDGSFQYGQPLASSDEEDNASAFASLSRSRARSATIQGLTSEPVSNQSSASIASRSSGAFRQASPLPPKLPAFEWQTTKEKPLPSFPDQIDDTASIASDTSFRTAASIEIGYVKSQLKARYAADEKSSDKGLGSSHPVSSTTFGSSAIRGAHDGRDQGEQRPVLARARHGSESNLLLEAMGGASYDDAPPSYHELHGDTDPFDTLATGSHRSSRHMASRSDGLATMPASPISRSHRHALPLPRRSTTNEWSRPAAGSRFPVAFSSHDDDDHSPPHASRGNEEDDLYSPHSEKSQKSKSKATDAYLPPLVTSSSYSSSPSPSSPKTPFDYMADAPLSAPPLALPRPHHPPKASSAGRRSCHTSRAKSDAAAPSTRCPTCFVKFASLDKTLEHLDNSDCGAVEFESGIV</sequence>
<evidence type="ECO:0000256" key="2">
    <source>
        <dbReference type="SAM" id="MobiDB-lite"/>
    </source>
</evidence>
<reference evidence="6" key="2">
    <citation type="submission" date="2014-06" db="EMBL/GenBank/DDBJ databases">
        <authorList>
            <person name="Berkman P.J."/>
        </authorList>
    </citation>
    <scope>NUCLEOTIDE SEQUENCE [LARGE SCALE GENOMIC DNA]</scope>
</reference>
<dbReference type="Proteomes" id="UP000242770">
    <property type="component" value="Unassembled WGS sequence"/>
</dbReference>
<feature type="compositionally biased region" description="Basic and acidic residues" evidence="2">
    <location>
        <begin position="336"/>
        <end position="345"/>
    </location>
</feature>
<dbReference type="EMBL" id="LK056687">
    <property type="protein sequence ID" value="CDR88676.1"/>
    <property type="molecule type" value="Genomic_DNA"/>
</dbReference>
<accession>A0A0F7S6X3</accession>
<feature type="region of interest" description="Disordered" evidence="2">
    <location>
        <begin position="371"/>
        <end position="557"/>
    </location>
</feature>
<gene>
    <name evidence="5" type="primary">SSCI13300.1</name>
    <name evidence="4" type="ORF">SPSC_05508</name>
</gene>
<keyword evidence="1" id="KW-0862">Zinc</keyword>
<feature type="compositionally biased region" description="Low complexity" evidence="2">
    <location>
        <begin position="231"/>
        <end position="245"/>
    </location>
</feature>
<feature type="region of interest" description="Disordered" evidence="2">
    <location>
        <begin position="167"/>
        <end position="256"/>
    </location>
</feature>
<protein>
    <recommendedName>
        <fullName evidence="3">C2H2-type domain-containing protein</fullName>
    </recommendedName>
</protein>
<dbReference type="GO" id="GO:0008270">
    <property type="term" value="F:zinc ion binding"/>
    <property type="evidence" value="ECO:0007669"/>
    <property type="project" value="UniProtKB-KW"/>
</dbReference>